<protein>
    <submittedName>
        <fullName evidence="1">Uncharacterized protein</fullName>
    </submittedName>
</protein>
<gene>
    <name evidence="1" type="ORF">CONCODRAFT_10031</name>
</gene>
<name>A0A137NYL8_CONC2</name>
<proteinExistence type="predicted"/>
<organism evidence="1 2">
    <name type="scientific">Conidiobolus coronatus (strain ATCC 28846 / CBS 209.66 / NRRL 28638)</name>
    <name type="common">Delacroixia coronata</name>
    <dbReference type="NCBI Taxonomy" id="796925"/>
    <lineage>
        <taxon>Eukaryota</taxon>
        <taxon>Fungi</taxon>
        <taxon>Fungi incertae sedis</taxon>
        <taxon>Zoopagomycota</taxon>
        <taxon>Entomophthoromycotina</taxon>
        <taxon>Entomophthoromycetes</taxon>
        <taxon>Entomophthorales</taxon>
        <taxon>Ancylistaceae</taxon>
        <taxon>Conidiobolus</taxon>
    </lineage>
</organism>
<dbReference type="Proteomes" id="UP000070444">
    <property type="component" value="Unassembled WGS sequence"/>
</dbReference>
<reference evidence="1 2" key="1">
    <citation type="journal article" date="2015" name="Genome Biol. Evol.">
        <title>Phylogenomic analyses indicate that early fungi evolved digesting cell walls of algal ancestors of land plants.</title>
        <authorList>
            <person name="Chang Y."/>
            <person name="Wang S."/>
            <person name="Sekimoto S."/>
            <person name="Aerts A.L."/>
            <person name="Choi C."/>
            <person name="Clum A."/>
            <person name="LaButti K.M."/>
            <person name="Lindquist E.A."/>
            <person name="Yee Ngan C."/>
            <person name="Ohm R.A."/>
            <person name="Salamov A.A."/>
            <person name="Grigoriev I.V."/>
            <person name="Spatafora J.W."/>
            <person name="Berbee M.L."/>
        </authorList>
    </citation>
    <scope>NUCLEOTIDE SEQUENCE [LARGE SCALE GENOMIC DNA]</scope>
    <source>
        <strain evidence="1 2">NRRL 28638</strain>
    </source>
</reference>
<keyword evidence="2" id="KW-1185">Reference proteome</keyword>
<accession>A0A137NYL8</accession>
<evidence type="ECO:0000313" key="1">
    <source>
        <dbReference type="EMBL" id="KXN67847.1"/>
    </source>
</evidence>
<dbReference type="AlphaFoldDB" id="A0A137NYL8"/>
<dbReference type="EMBL" id="KQ964610">
    <property type="protein sequence ID" value="KXN67847.1"/>
    <property type="molecule type" value="Genomic_DNA"/>
</dbReference>
<sequence length="161" mass="18728">MLAEDKDFLINRISKYRELERHYESNVTAIVNLLLDLCDIRGKYGYIIFDESVMISIKRILPPEAKYKKSDKTGFKYQESRPVRGNLQVDDEKPLLQNDDQLTTYMSSIKFPYGMLISEYKACLYKGSYSSGSVRIKRDGKVRDTVKDIDDLEEFVKQACL</sequence>
<evidence type="ECO:0000313" key="2">
    <source>
        <dbReference type="Proteomes" id="UP000070444"/>
    </source>
</evidence>